<keyword evidence="2" id="KW-1185">Reference proteome</keyword>
<dbReference type="OrthoDB" id="10427714at2759"/>
<reference evidence="1" key="1">
    <citation type="submission" date="2021-06" db="EMBL/GenBank/DDBJ databases">
        <authorList>
            <person name="Kallberg Y."/>
            <person name="Tangrot J."/>
            <person name="Rosling A."/>
        </authorList>
    </citation>
    <scope>NUCLEOTIDE SEQUENCE</scope>
    <source>
        <strain evidence="1">MA453B</strain>
    </source>
</reference>
<name>A0A9N9K5B2_9GLOM</name>
<feature type="non-terminal residue" evidence="1">
    <location>
        <position position="87"/>
    </location>
</feature>
<proteinExistence type="predicted"/>
<evidence type="ECO:0000313" key="1">
    <source>
        <dbReference type="EMBL" id="CAG8809681.1"/>
    </source>
</evidence>
<dbReference type="AlphaFoldDB" id="A0A9N9K5B2"/>
<dbReference type="Proteomes" id="UP000789405">
    <property type="component" value="Unassembled WGS sequence"/>
</dbReference>
<dbReference type="EMBL" id="CAJVPY010045384">
    <property type="protein sequence ID" value="CAG8809681.1"/>
    <property type="molecule type" value="Genomic_DNA"/>
</dbReference>
<organism evidence="1 2">
    <name type="scientific">Dentiscutata erythropus</name>
    <dbReference type="NCBI Taxonomy" id="1348616"/>
    <lineage>
        <taxon>Eukaryota</taxon>
        <taxon>Fungi</taxon>
        <taxon>Fungi incertae sedis</taxon>
        <taxon>Mucoromycota</taxon>
        <taxon>Glomeromycotina</taxon>
        <taxon>Glomeromycetes</taxon>
        <taxon>Diversisporales</taxon>
        <taxon>Gigasporaceae</taxon>
        <taxon>Dentiscutata</taxon>
    </lineage>
</organism>
<comment type="caution">
    <text evidence="1">The sequence shown here is derived from an EMBL/GenBank/DDBJ whole genome shotgun (WGS) entry which is preliminary data.</text>
</comment>
<evidence type="ECO:0000313" key="2">
    <source>
        <dbReference type="Proteomes" id="UP000789405"/>
    </source>
</evidence>
<protein>
    <submittedName>
        <fullName evidence="1">16497_t:CDS:1</fullName>
    </submittedName>
</protein>
<gene>
    <name evidence="1" type="ORF">DERYTH_LOCUS25143</name>
</gene>
<accession>A0A9N9K5B2</accession>
<sequence>MSINPSHNLLLHYDQDELQEVLTNIQTLDNEGDYDDDSLFNFEQNLYGQALDLTEHEDEPWKELNAEDVAVGQDINYEEIEEVGSEY</sequence>